<proteinExistence type="predicted"/>
<evidence type="ECO:0000256" key="1">
    <source>
        <dbReference type="SAM" id="MobiDB-lite"/>
    </source>
</evidence>
<accession>A0A6M3LHP8</accession>
<sequence length="59" mass="6899">MPFKSKAQLRKFGAMVESGEISKATFNKWARHTKDIKGLPEKKSKLEKRKILRKVKNKK</sequence>
<feature type="region of interest" description="Disordered" evidence="1">
    <location>
        <begin position="40"/>
        <end position="59"/>
    </location>
</feature>
<dbReference type="EMBL" id="MT143103">
    <property type="protein sequence ID" value="QJA92874.1"/>
    <property type="molecule type" value="Genomic_DNA"/>
</dbReference>
<evidence type="ECO:0000313" key="2">
    <source>
        <dbReference type="EMBL" id="QJA92874.1"/>
    </source>
</evidence>
<name>A0A6M3LHP8_9ZZZZ</name>
<reference evidence="2" key="1">
    <citation type="submission" date="2020-03" db="EMBL/GenBank/DDBJ databases">
        <title>The deep terrestrial virosphere.</title>
        <authorList>
            <person name="Holmfeldt K."/>
            <person name="Nilsson E."/>
            <person name="Simone D."/>
            <person name="Lopez-Fernandez M."/>
            <person name="Wu X."/>
            <person name="de Brujin I."/>
            <person name="Lundin D."/>
            <person name="Andersson A."/>
            <person name="Bertilsson S."/>
            <person name="Dopson M."/>
        </authorList>
    </citation>
    <scope>NUCLEOTIDE SEQUENCE</scope>
    <source>
        <strain evidence="2">MM415B04436</strain>
    </source>
</reference>
<organism evidence="2">
    <name type="scientific">viral metagenome</name>
    <dbReference type="NCBI Taxonomy" id="1070528"/>
    <lineage>
        <taxon>unclassified sequences</taxon>
        <taxon>metagenomes</taxon>
        <taxon>organismal metagenomes</taxon>
    </lineage>
</organism>
<dbReference type="AlphaFoldDB" id="A0A6M3LHP8"/>
<protein>
    <submittedName>
        <fullName evidence="2">Uncharacterized protein</fullName>
    </submittedName>
</protein>
<gene>
    <name evidence="2" type="ORF">MM415B04436_0005</name>
</gene>
<feature type="compositionally biased region" description="Basic residues" evidence="1">
    <location>
        <begin position="45"/>
        <end position="59"/>
    </location>
</feature>